<evidence type="ECO:0000313" key="2">
    <source>
        <dbReference type="Proteomes" id="UP001497480"/>
    </source>
</evidence>
<evidence type="ECO:0008006" key="3">
    <source>
        <dbReference type="Google" id="ProtNLM"/>
    </source>
</evidence>
<dbReference type="AlphaFoldDB" id="A0AAV1WTZ0"/>
<reference evidence="1 2" key="1">
    <citation type="submission" date="2024-03" db="EMBL/GenBank/DDBJ databases">
        <authorList>
            <person name="Martinez-Hernandez J."/>
        </authorList>
    </citation>
    <scope>NUCLEOTIDE SEQUENCE [LARGE SCALE GENOMIC DNA]</scope>
</reference>
<dbReference type="Proteomes" id="UP001497480">
    <property type="component" value="Unassembled WGS sequence"/>
</dbReference>
<name>A0AAV1WTZ0_LUPLU</name>
<sequence>MRTKQVTKATSIYVKVKLCAIMHEPKSRVIGQQQGICTRVAMFIYYYAMDLKMPEQPLWKDFQKRENDWARGVDNALPFHMYRGSFW</sequence>
<keyword evidence="2" id="KW-1185">Reference proteome</keyword>
<accession>A0AAV1WTZ0</accession>
<protein>
    <recommendedName>
        <fullName evidence="3">Ndc10 domain-containing protein</fullName>
    </recommendedName>
</protein>
<organism evidence="1 2">
    <name type="scientific">Lupinus luteus</name>
    <name type="common">European yellow lupine</name>
    <dbReference type="NCBI Taxonomy" id="3873"/>
    <lineage>
        <taxon>Eukaryota</taxon>
        <taxon>Viridiplantae</taxon>
        <taxon>Streptophyta</taxon>
        <taxon>Embryophyta</taxon>
        <taxon>Tracheophyta</taxon>
        <taxon>Spermatophyta</taxon>
        <taxon>Magnoliopsida</taxon>
        <taxon>eudicotyledons</taxon>
        <taxon>Gunneridae</taxon>
        <taxon>Pentapetalae</taxon>
        <taxon>rosids</taxon>
        <taxon>fabids</taxon>
        <taxon>Fabales</taxon>
        <taxon>Fabaceae</taxon>
        <taxon>Papilionoideae</taxon>
        <taxon>50 kb inversion clade</taxon>
        <taxon>genistoids sensu lato</taxon>
        <taxon>core genistoids</taxon>
        <taxon>Genisteae</taxon>
        <taxon>Lupinus</taxon>
    </lineage>
</organism>
<comment type="caution">
    <text evidence="1">The sequence shown here is derived from an EMBL/GenBank/DDBJ whole genome shotgun (WGS) entry which is preliminary data.</text>
</comment>
<gene>
    <name evidence="1" type="ORF">LLUT_LOCUS13842</name>
</gene>
<evidence type="ECO:0000313" key="1">
    <source>
        <dbReference type="EMBL" id="CAL0312782.1"/>
    </source>
</evidence>
<proteinExistence type="predicted"/>
<dbReference type="EMBL" id="CAXHTB010000009">
    <property type="protein sequence ID" value="CAL0312782.1"/>
    <property type="molecule type" value="Genomic_DNA"/>
</dbReference>